<keyword evidence="5" id="KW-0812">Transmembrane</keyword>
<proteinExistence type="inferred from homology"/>
<keyword evidence="8" id="KW-0333">Golgi apparatus</keyword>
<evidence type="ECO:0000256" key="5">
    <source>
        <dbReference type="ARBA" id="ARBA00022692"/>
    </source>
</evidence>
<evidence type="ECO:0000313" key="11">
    <source>
        <dbReference type="Proteomes" id="UP001175353"/>
    </source>
</evidence>
<reference evidence="10" key="1">
    <citation type="submission" date="2023-06" db="EMBL/GenBank/DDBJ databases">
        <title>Black Yeasts Isolated from many extreme environments.</title>
        <authorList>
            <person name="Coleine C."/>
            <person name="Stajich J.E."/>
            <person name="Selbmann L."/>
        </authorList>
    </citation>
    <scope>NUCLEOTIDE SEQUENCE</scope>
    <source>
        <strain evidence="10">CCFEE 5200</strain>
    </source>
</reference>
<dbReference type="AlphaFoldDB" id="A0AAN6QND3"/>
<evidence type="ECO:0000256" key="6">
    <source>
        <dbReference type="ARBA" id="ARBA00022968"/>
    </source>
</evidence>
<keyword evidence="6" id="KW-0735">Signal-anchor</keyword>
<comment type="pathway">
    <text evidence="2">Protein modification; protein glycosylation.</text>
</comment>
<evidence type="ECO:0000256" key="7">
    <source>
        <dbReference type="ARBA" id="ARBA00022989"/>
    </source>
</evidence>
<dbReference type="EMBL" id="JAUJLE010000170">
    <property type="protein sequence ID" value="KAK0972351.1"/>
    <property type="molecule type" value="Genomic_DNA"/>
</dbReference>
<dbReference type="PANTHER" id="PTHR31646:SF1">
    <property type="entry name" value="ALPHA-1,2-MANNOSYLTRANSFERASE MNN2"/>
    <property type="match status" value="1"/>
</dbReference>
<dbReference type="Proteomes" id="UP001175353">
    <property type="component" value="Unassembled WGS sequence"/>
</dbReference>
<comment type="caution">
    <text evidence="10">The sequence shown here is derived from an EMBL/GenBank/DDBJ whole genome shotgun (WGS) entry which is preliminary data.</text>
</comment>
<organism evidence="10 11">
    <name type="scientific">Friedmanniomyces endolithicus</name>
    <dbReference type="NCBI Taxonomy" id="329885"/>
    <lineage>
        <taxon>Eukaryota</taxon>
        <taxon>Fungi</taxon>
        <taxon>Dikarya</taxon>
        <taxon>Ascomycota</taxon>
        <taxon>Pezizomycotina</taxon>
        <taxon>Dothideomycetes</taxon>
        <taxon>Dothideomycetidae</taxon>
        <taxon>Mycosphaerellales</taxon>
        <taxon>Teratosphaeriaceae</taxon>
        <taxon>Friedmanniomyces</taxon>
    </lineage>
</organism>
<evidence type="ECO:0000256" key="8">
    <source>
        <dbReference type="ARBA" id="ARBA00023034"/>
    </source>
</evidence>
<comment type="similarity">
    <text evidence="3">Belongs to the MNN1/MNT family.</text>
</comment>
<dbReference type="InterPro" id="IPR029044">
    <property type="entry name" value="Nucleotide-diphossugar_trans"/>
</dbReference>
<dbReference type="SUPFAM" id="SSF53448">
    <property type="entry name" value="Nucleotide-diphospho-sugar transferases"/>
    <property type="match status" value="1"/>
</dbReference>
<evidence type="ECO:0000256" key="1">
    <source>
        <dbReference type="ARBA" id="ARBA00004323"/>
    </source>
</evidence>
<evidence type="ECO:0000256" key="2">
    <source>
        <dbReference type="ARBA" id="ARBA00004922"/>
    </source>
</evidence>
<keyword evidence="7" id="KW-1133">Transmembrane helix</keyword>
<dbReference type="GO" id="GO:0000139">
    <property type="term" value="C:Golgi membrane"/>
    <property type="evidence" value="ECO:0007669"/>
    <property type="project" value="UniProtKB-SubCell"/>
</dbReference>
<keyword evidence="4" id="KW-0808">Transferase</keyword>
<evidence type="ECO:0000313" key="10">
    <source>
        <dbReference type="EMBL" id="KAK0972351.1"/>
    </source>
</evidence>
<name>A0AAN6QND3_9PEZI</name>
<keyword evidence="11" id="KW-1185">Reference proteome</keyword>
<evidence type="ECO:0000256" key="4">
    <source>
        <dbReference type="ARBA" id="ARBA00022679"/>
    </source>
</evidence>
<evidence type="ECO:0000256" key="3">
    <source>
        <dbReference type="ARBA" id="ARBA00009105"/>
    </source>
</evidence>
<gene>
    <name evidence="10" type="ORF">LTR91_015207</name>
</gene>
<comment type="subcellular location">
    <subcellularLocation>
        <location evidence="1">Golgi apparatus membrane</location>
        <topology evidence="1">Single-pass type II membrane protein</topology>
    </subcellularLocation>
</comment>
<accession>A0AAN6QND3</accession>
<dbReference type="Pfam" id="PF11051">
    <property type="entry name" value="Mannosyl_trans3"/>
    <property type="match status" value="2"/>
</dbReference>
<protein>
    <submittedName>
        <fullName evidence="10">Uncharacterized protein</fullName>
    </submittedName>
</protein>
<dbReference type="InterPro" id="IPR022751">
    <property type="entry name" value="Alpha_mannosyltransferase"/>
</dbReference>
<sequence>MDPYEDAPFLGLPIRNRSSRAAHVKERFLRYYDAVARTLIRPPVPAKLLLTRRYLSSALGCLFLVVILSLSSRQRGISRLASLSSDERICRPVRLNPHKTKAPLDANITTITSFWPALKSALEAAGRDLPVLKRPPFQTAPPTEDQIRERTNLLTLEEATQVRDLHEAFIRNLPVYPKRTFRGRGIVMLAGGHYSEYAVIALGVLRESGSTLPVEVWRRDEREEKHSWCEEIKHEGMACRRLSDYLDTDILAIADGKEMKVFTMLFSSFEEIIFIDADNMALQPPELLFEPRLTIDWLYYVVSISDNASQALWNQTTYESGQIVWNKRTHWDALLLATYYNYHGPDLYYTLLNFGYAGWGDKDTFPLALHALNKHFSTVQAQPRDVWVNGQIGDRRAGMLQMEPGLGDGQPAAFFLHATTIKWSHRDFVCDGCLPIWHTESLSDAFSSRWEDANAELHAQLRSNLRILDVDMLQYMPTIAASSLSTPGRSMTVGDGGKVWVPSMGTEACLIDPP</sequence>
<dbReference type="GO" id="GO:0000026">
    <property type="term" value="F:alpha-1,2-mannosyltransferase activity"/>
    <property type="evidence" value="ECO:0007669"/>
    <property type="project" value="TreeGrafter"/>
</dbReference>
<evidence type="ECO:0000256" key="9">
    <source>
        <dbReference type="ARBA" id="ARBA00023136"/>
    </source>
</evidence>
<dbReference type="PANTHER" id="PTHR31646">
    <property type="entry name" value="ALPHA-1,2-MANNOSYLTRANSFERASE MNN2"/>
    <property type="match status" value="1"/>
</dbReference>
<dbReference type="GO" id="GO:0046354">
    <property type="term" value="P:mannan biosynthetic process"/>
    <property type="evidence" value="ECO:0007669"/>
    <property type="project" value="TreeGrafter"/>
</dbReference>
<keyword evidence="9" id="KW-0472">Membrane</keyword>